<evidence type="ECO:0000313" key="3">
    <source>
        <dbReference type="EMBL" id="GGF70550.1"/>
    </source>
</evidence>
<feature type="signal peptide" evidence="1">
    <location>
        <begin position="1"/>
        <end position="27"/>
    </location>
</feature>
<keyword evidence="4" id="KW-1185">Reference proteome</keyword>
<keyword evidence="3" id="KW-0378">Hydrolase</keyword>
<gene>
    <name evidence="3" type="ORF">GCM10011402_23890</name>
</gene>
<accession>A0ABQ1VJE7</accession>
<sequence length="218" mass="23607">MKTLLQRLVPSCLCAAALTFTATYAIAGNGSLFSSDAGLFGSATQSARPTPLLHTGDEPVKAESAVQRENQRARLLPASAERSARGRFDERDLNCLAEAIYHEARGESTRGQAAVAEVILNRVDSRQFPSSVCGVVNQPSQFSYTIGGRKPIKNKSAYLRARDIARNALAGAPRALTNGATYFHTPAVSPSWSRRFQRTVQIGQHIFYRPGGQRVASN</sequence>
<evidence type="ECO:0000313" key="4">
    <source>
        <dbReference type="Proteomes" id="UP000640509"/>
    </source>
</evidence>
<dbReference type="EMBL" id="BMIV01000007">
    <property type="protein sequence ID" value="GGF70550.1"/>
    <property type="molecule type" value="Genomic_DNA"/>
</dbReference>
<proteinExistence type="predicted"/>
<dbReference type="RefSeq" id="WP_103171346.1">
    <property type="nucleotide sequence ID" value="NZ_BMIV01000007.1"/>
</dbReference>
<organism evidence="3 4">
    <name type="scientific">Paracoccus acridae</name>
    <dbReference type="NCBI Taxonomy" id="1795310"/>
    <lineage>
        <taxon>Bacteria</taxon>
        <taxon>Pseudomonadati</taxon>
        <taxon>Pseudomonadota</taxon>
        <taxon>Alphaproteobacteria</taxon>
        <taxon>Rhodobacterales</taxon>
        <taxon>Paracoccaceae</taxon>
        <taxon>Paracoccus</taxon>
    </lineage>
</organism>
<dbReference type="Gene3D" id="1.10.10.2520">
    <property type="entry name" value="Cell wall hydrolase SleB, domain 1"/>
    <property type="match status" value="1"/>
</dbReference>
<feature type="chain" id="PRO_5046062042" evidence="1">
    <location>
        <begin position="28"/>
        <end position="218"/>
    </location>
</feature>
<reference evidence="4" key="1">
    <citation type="journal article" date="2019" name="Int. J. Syst. Evol. Microbiol.">
        <title>The Global Catalogue of Microorganisms (GCM) 10K type strain sequencing project: providing services to taxonomists for standard genome sequencing and annotation.</title>
        <authorList>
            <consortium name="The Broad Institute Genomics Platform"/>
            <consortium name="The Broad Institute Genome Sequencing Center for Infectious Disease"/>
            <person name="Wu L."/>
            <person name="Ma J."/>
        </authorList>
    </citation>
    <scope>NUCLEOTIDE SEQUENCE [LARGE SCALE GENOMIC DNA]</scope>
    <source>
        <strain evidence="4">CGMCC 1.15419</strain>
    </source>
</reference>
<name>A0ABQ1VJE7_9RHOB</name>
<evidence type="ECO:0000259" key="2">
    <source>
        <dbReference type="Pfam" id="PF07486"/>
    </source>
</evidence>
<comment type="caution">
    <text evidence="3">The sequence shown here is derived from an EMBL/GenBank/DDBJ whole genome shotgun (WGS) entry which is preliminary data.</text>
</comment>
<evidence type="ECO:0000256" key="1">
    <source>
        <dbReference type="SAM" id="SignalP"/>
    </source>
</evidence>
<dbReference type="GO" id="GO:0016787">
    <property type="term" value="F:hydrolase activity"/>
    <property type="evidence" value="ECO:0007669"/>
    <property type="project" value="UniProtKB-KW"/>
</dbReference>
<keyword evidence="1" id="KW-0732">Signal</keyword>
<dbReference type="Pfam" id="PF07486">
    <property type="entry name" value="Hydrolase_2"/>
    <property type="match status" value="1"/>
</dbReference>
<feature type="domain" description="Cell wall hydrolase SleB" evidence="2">
    <location>
        <begin position="106"/>
        <end position="208"/>
    </location>
</feature>
<dbReference type="InterPro" id="IPR042047">
    <property type="entry name" value="SleB_dom1"/>
</dbReference>
<dbReference type="InterPro" id="IPR011105">
    <property type="entry name" value="Cell_wall_hydrolase_SleB"/>
</dbReference>
<protein>
    <submittedName>
        <fullName evidence="3">Cell wall hydrolase</fullName>
    </submittedName>
</protein>
<dbReference type="Gene3D" id="6.20.240.60">
    <property type="match status" value="1"/>
</dbReference>
<dbReference type="Proteomes" id="UP000640509">
    <property type="component" value="Unassembled WGS sequence"/>
</dbReference>